<protein>
    <recommendedName>
        <fullName evidence="7">Acetylserotonin O-methyltransferase</fullName>
        <ecNumber evidence="6">2.1.1.4</ecNumber>
    </recommendedName>
    <alternativeName>
        <fullName evidence="8">Hydroxyindole O-methyltransferase</fullName>
    </alternativeName>
</protein>
<feature type="domain" description="O-methyltransferase C-terminal" evidence="10">
    <location>
        <begin position="121"/>
        <end position="328"/>
    </location>
</feature>
<evidence type="ECO:0000256" key="9">
    <source>
        <dbReference type="ARBA" id="ARBA00043260"/>
    </source>
</evidence>
<dbReference type="PIRSF" id="PIRSF005739">
    <property type="entry name" value="O-mtase"/>
    <property type="match status" value="1"/>
</dbReference>
<dbReference type="Gene3D" id="3.40.50.150">
    <property type="entry name" value="Vaccinia Virus protein VP39"/>
    <property type="match status" value="1"/>
</dbReference>
<dbReference type="PANTHER" id="PTHR43712">
    <property type="entry name" value="PUTATIVE (AFU_ORTHOLOGUE AFUA_4G14580)-RELATED"/>
    <property type="match status" value="1"/>
</dbReference>
<dbReference type="Pfam" id="PF00891">
    <property type="entry name" value="Methyltransf_2"/>
    <property type="match status" value="1"/>
</dbReference>
<evidence type="ECO:0000256" key="8">
    <source>
        <dbReference type="ARBA" id="ARBA00043054"/>
    </source>
</evidence>
<dbReference type="InterPro" id="IPR016461">
    <property type="entry name" value="COMT-like"/>
</dbReference>
<keyword evidence="9" id="KW-0471">Melatonin biosynthesis</keyword>
<name>A0ABM5FYW9_9SAUR</name>
<comment type="pathway">
    <text evidence="5">Aromatic compound metabolism; melatonin biosynthesis; melatonin from serotonin: step 1/2.</text>
</comment>
<reference evidence="13" key="1">
    <citation type="submission" date="2025-08" db="UniProtKB">
        <authorList>
            <consortium name="RefSeq"/>
        </authorList>
    </citation>
    <scope>IDENTIFICATION</scope>
</reference>
<evidence type="ECO:0000256" key="2">
    <source>
        <dbReference type="ARBA" id="ARBA00022679"/>
    </source>
</evidence>
<dbReference type="SUPFAM" id="SSF53335">
    <property type="entry name" value="S-adenosyl-L-methionine-dependent methyltransferases"/>
    <property type="match status" value="1"/>
</dbReference>
<sequence>MSVTEDTETIRTLFRQQHGFLMSKIMFTACELGVFDLLLESGEPLSSGAIAERLGTSPSGTERLLEACVGLKLLRMERKDSEGLYGNTNLANLCLAKSSPKSQYHYLKYYSAVIYPGLQFLTDIVREGEGLFSKTHGMLPNSFFEAFYRSEEEMQRFSDTMDDAWNLYGREVMSAFNLSHFPLIYDLGGGSGALAKECISLYPNSMVTVFDLPKVVERAKKQPMSSDKRRITFQEGDFFKDPVPEADLYILARILHDWEDEKCLQLLTKLHQACRPGGGVLVIEMLLNEDRCGPFEVHLHSLLMLVLTEGKERTPSEYKALFTAAGFKDVQHKKGSRYGIILGRKQ</sequence>
<dbReference type="Gene3D" id="1.10.10.10">
    <property type="entry name" value="Winged helix-like DNA-binding domain superfamily/Winged helix DNA-binding domain"/>
    <property type="match status" value="1"/>
</dbReference>
<dbReference type="GeneID" id="110085416"/>
<evidence type="ECO:0000256" key="7">
    <source>
        <dbReference type="ARBA" id="ARBA00040730"/>
    </source>
</evidence>
<evidence type="ECO:0000259" key="10">
    <source>
        <dbReference type="Pfam" id="PF00891"/>
    </source>
</evidence>
<keyword evidence="12" id="KW-1185">Reference proteome</keyword>
<proteinExistence type="predicted"/>
<dbReference type="PROSITE" id="PS51683">
    <property type="entry name" value="SAM_OMT_II"/>
    <property type="match status" value="1"/>
</dbReference>
<organism evidence="12 13">
    <name type="scientific">Pogona vitticeps</name>
    <name type="common">central bearded dragon</name>
    <dbReference type="NCBI Taxonomy" id="103695"/>
    <lineage>
        <taxon>Eukaryota</taxon>
        <taxon>Metazoa</taxon>
        <taxon>Chordata</taxon>
        <taxon>Craniata</taxon>
        <taxon>Vertebrata</taxon>
        <taxon>Euteleostomi</taxon>
        <taxon>Lepidosauria</taxon>
        <taxon>Squamata</taxon>
        <taxon>Bifurcata</taxon>
        <taxon>Unidentata</taxon>
        <taxon>Episquamata</taxon>
        <taxon>Toxicofera</taxon>
        <taxon>Iguania</taxon>
        <taxon>Acrodonta</taxon>
        <taxon>Agamidae</taxon>
        <taxon>Amphibolurinae</taxon>
        <taxon>Pogona</taxon>
    </lineage>
</organism>
<dbReference type="RefSeq" id="XP_072850602.1">
    <property type="nucleotide sequence ID" value="XM_072994501.1"/>
</dbReference>
<dbReference type="SUPFAM" id="SSF46785">
    <property type="entry name" value="Winged helix' DNA-binding domain"/>
    <property type="match status" value="1"/>
</dbReference>
<evidence type="ECO:0000256" key="3">
    <source>
        <dbReference type="ARBA" id="ARBA00022691"/>
    </source>
</evidence>
<dbReference type="InterPro" id="IPR012967">
    <property type="entry name" value="COMT_dimerisation"/>
</dbReference>
<evidence type="ECO:0000259" key="11">
    <source>
        <dbReference type="Pfam" id="PF08100"/>
    </source>
</evidence>
<feature type="domain" description="O-methyltransferase dimerisation" evidence="11">
    <location>
        <begin position="17"/>
        <end position="96"/>
    </location>
</feature>
<evidence type="ECO:0000256" key="4">
    <source>
        <dbReference type="ARBA" id="ARBA00037645"/>
    </source>
</evidence>
<accession>A0ABM5FYW9</accession>
<evidence type="ECO:0000256" key="6">
    <source>
        <dbReference type="ARBA" id="ARBA00039116"/>
    </source>
</evidence>
<dbReference type="PANTHER" id="PTHR43712:SF2">
    <property type="entry name" value="O-METHYLTRANSFERASE CICE"/>
    <property type="match status" value="1"/>
</dbReference>
<evidence type="ECO:0000256" key="5">
    <source>
        <dbReference type="ARBA" id="ARBA00037926"/>
    </source>
</evidence>
<dbReference type="Proteomes" id="UP001652642">
    <property type="component" value="Chromosome 3"/>
</dbReference>
<dbReference type="InterPro" id="IPR036388">
    <property type="entry name" value="WH-like_DNA-bd_sf"/>
</dbReference>
<dbReference type="InterPro" id="IPR036390">
    <property type="entry name" value="WH_DNA-bd_sf"/>
</dbReference>
<dbReference type="Pfam" id="PF08100">
    <property type="entry name" value="Dimerisation"/>
    <property type="match status" value="1"/>
</dbReference>
<keyword evidence="3" id="KW-0949">S-adenosyl-L-methionine</keyword>
<dbReference type="InterPro" id="IPR001077">
    <property type="entry name" value="COMT_C"/>
</dbReference>
<gene>
    <name evidence="13" type="primary">LOC110085416</name>
</gene>
<evidence type="ECO:0000256" key="1">
    <source>
        <dbReference type="ARBA" id="ARBA00022603"/>
    </source>
</evidence>
<keyword evidence="1" id="KW-0489">Methyltransferase</keyword>
<comment type="function">
    <text evidence="4">Catalyzes the transfer of a methyl group onto N-acetylserotonin, producing melatonin (N-acetyl-5-methoxytryptamine).</text>
</comment>
<keyword evidence="2" id="KW-0808">Transferase</keyword>
<dbReference type="CDD" id="cd02440">
    <property type="entry name" value="AdoMet_MTases"/>
    <property type="match status" value="1"/>
</dbReference>
<dbReference type="InterPro" id="IPR029063">
    <property type="entry name" value="SAM-dependent_MTases_sf"/>
</dbReference>
<evidence type="ECO:0000313" key="13">
    <source>
        <dbReference type="RefSeq" id="XP_072850602.1"/>
    </source>
</evidence>
<evidence type="ECO:0000313" key="12">
    <source>
        <dbReference type="Proteomes" id="UP001652642"/>
    </source>
</evidence>
<dbReference type="EC" id="2.1.1.4" evidence="6"/>